<dbReference type="CDD" id="cd12113">
    <property type="entry name" value="PHP_PolIIIA_DnaE3"/>
    <property type="match status" value="1"/>
</dbReference>
<comment type="caution">
    <text evidence="10">The sequence shown here is derived from an EMBL/GenBank/DDBJ whole genome shotgun (WGS) entry which is preliminary data.</text>
</comment>
<evidence type="ECO:0000256" key="7">
    <source>
        <dbReference type="ARBA" id="ARBA00022932"/>
    </source>
</evidence>
<dbReference type="EMBL" id="MGKU01000041">
    <property type="protein sequence ID" value="OGN31452.1"/>
    <property type="molecule type" value="Genomic_DNA"/>
</dbReference>
<dbReference type="Gene3D" id="1.10.10.1600">
    <property type="entry name" value="Bacterial DNA polymerase III alpha subunit, thumb domain"/>
    <property type="match status" value="1"/>
</dbReference>
<dbReference type="NCBIfam" id="NF004226">
    <property type="entry name" value="PRK05673.1"/>
    <property type="match status" value="1"/>
</dbReference>
<dbReference type="STRING" id="1802706.A3I32_01230"/>
<evidence type="ECO:0000256" key="8">
    <source>
        <dbReference type="ARBA" id="ARBA00049244"/>
    </source>
</evidence>
<dbReference type="InterPro" id="IPR016195">
    <property type="entry name" value="Pol/histidinol_Pase-like"/>
</dbReference>
<gene>
    <name evidence="10" type="ORF">A3I32_01230</name>
</gene>
<evidence type="ECO:0000256" key="6">
    <source>
        <dbReference type="ARBA" id="ARBA00022705"/>
    </source>
</evidence>
<organism evidence="10 11">
    <name type="scientific">Candidatus Yanofskybacteria bacterium RIFCSPLOWO2_02_FULL_45_10</name>
    <dbReference type="NCBI Taxonomy" id="1802706"/>
    <lineage>
        <taxon>Bacteria</taxon>
        <taxon>Candidatus Yanofskyibacteriota</taxon>
    </lineage>
</organism>
<evidence type="ECO:0000313" key="10">
    <source>
        <dbReference type="EMBL" id="OGN31452.1"/>
    </source>
</evidence>
<evidence type="ECO:0000313" key="11">
    <source>
        <dbReference type="Proteomes" id="UP000177494"/>
    </source>
</evidence>
<dbReference type="Pfam" id="PF14579">
    <property type="entry name" value="HHH_6"/>
    <property type="match status" value="1"/>
</dbReference>
<dbReference type="InterPro" id="IPR011708">
    <property type="entry name" value="DNA_pol3_alpha_NTPase_dom"/>
</dbReference>
<dbReference type="Pfam" id="PF02811">
    <property type="entry name" value="PHP"/>
    <property type="match status" value="1"/>
</dbReference>
<dbReference type="GO" id="GO:0008408">
    <property type="term" value="F:3'-5' exonuclease activity"/>
    <property type="evidence" value="ECO:0007669"/>
    <property type="project" value="InterPro"/>
</dbReference>
<dbReference type="Proteomes" id="UP000177494">
    <property type="component" value="Unassembled WGS sequence"/>
</dbReference>
<dbReference type="InterPro" id="IPR004365">
    <property type="entry name" value="NA-bd_OB_tRNA"/>
</dbReference>
<dbReference type="CDD" id="cd04485">
    <property type="entry name" value="DnaE_OBF"/>
    <property type="match status" value="1"/>
</dbReference>
<dbReference type="InterPro" id="IPR040982">
    <property type="entry name" value="DNA_pol3_finger"/>
</dbReference>
<dbReference type="InterPro" id="IPR004013">
    <property type="entry name" value="PHP_dom"/>
</dbReference>
<dbReference type="GO" id="GO:0005737">
    <property type="term" value="C:cytoplasm"/>
    <property type="evidence" value="ECO:0007669"/>
    <property type="project" value="UniProtKB-SubCell"/>
</dbReference>
<dbReference type="PANTHER" id="PTHR32294:SF0">
    <property type="entry name" value="DNA POLYMERASE III SUBUNIT ALPHA"/>
    <property type="match status" value="1"/>
</dbReference>
<dbReference type="Pfam" id="PF07733">
    <property type="entry name" value="DNA_pol3_alpha"/>
    <property type="match status" value="1"/>
</dbReference>
<keyword evidence="5" id="KW-0548">Nucleotidyltransferase</keyword>
<dbReference type="SUPFAM" id="SSF89550">
    <property type="entry name" value="PHP domain-like"/>
    <property type="match status" value="1"/>
</dbReference>
<accession>A0A1F8H1A3</accession>
<evidence type="ECO:0000256" key="3">
    <source>
        <dbReference type="ARBA" id="ARBA00019114"/>
    </source>
</evidence>
<proteinExistence type="predicted"/>
<dbReference type="Pfam" id="PF17657">
    <property type="entry name" value="DNA_pol3_finger"/>
    <property type="match status" value="1"/>
</dbReference>
<evidence type="ECO:0000256" key="4">
    <source>
        <dbReference type="ARBA" id="ARBA00022679"/>
    </source>
</evidence>
<dbReference type="GO" id="GO:0003676">
    <property type="term" value="F:nucleic acid binding"/>
    <property type="evidence" value="ECO:0007669"/>
    <property type="project" value="InterPro"/>
</dbReference>
<dbReference type="Gene3D" id="1.10.150.870">
    <property type="match status" value="1"/>
</dbReference>
<dbReference type="PANTHER" id="PTHR32294">
    <property type="entry name" value="DNA POLYMERASE III SUBUNIT ALPHA"/>
    <property type="match status" value="1"/>
</dbReference>
<name>A0A1F8H1A3_9BACT</name>
<evidence type="ECO:0000256" key="1">
    <source>
        <dbReference type="ARBA" id="ARBA00004496"/>
    </source>
</evidence>
<evidence type="ECO:0000259" key="9">
    <source>
        <dbReference type="SMART" id="SM00481"/>
    </source>
</evidence>
<keyword evidence="7" id="KW-0239">DNA-directed DNA polymerase</keyword>
<evidence type="ECO:0000256" key="5">
    <source>
        <dbReference type="ARBA" id="ARBA00022695"/>
    </source>
</evidence>
<dbReference type="InterPro" id="IPR003141">
    <property type="entry name" value="Pol/His_phosphatase_N"/>
</dbReference>
<dbReference type="Pfam" id="PF01336">
    <property type="entry name" value="tRNA_anti-codon"/>
    <property type="match status" value="1"/>
</dbReference>
<feature type="domain" description="Polymerase/histidinol phosphatase N-terminal" evidence="9">
    <location>
        <begin position="5"/>
        <end position="72"/>
    </location>
</feature>
<dbReference type="InterPro" id="IPR004805">
    <property type="entry name" value="DnaE2/DnaE/PolC"/>
</dbReference>
<dbReference type="GO" id="GO:0006260">
    <property type="term" value="P:DNA replication"/>
    <property type="evidence" value="ECO:0007669"/>
    <property type="project" value="UniProtKB-KW"/>
</dbReference>
<dbReference type="SMART" id="SM00481">
    <property type="entry name" value="POLIIIAc"/>
    <property type="match status" value="1"/>
</dbReference>
<sequence length="1089" mass="121449">MSKFIHLHVHSHYSLLDGLSKIDDLVNRAKELEMPALALTDHGVMYGAIEFYQKAKKAGIKPIIGCEVYVANRSHLQKEAHIDNKRYHLTLLAKNNTGYENLIKLTTVAHLEGYYYKPRVDRELLKQHAEGLICLSGCPAGEVGRAIQSGDLEKAETVVKEYQAIFGAENYYLEIMHHPDMEWYEQWKSGVLSLSKKLNISIVGTQDSHYLNKEDAFAHKTLVAISTATDVSETGIFSGSGEYHFLSTEEAMEKFKDIPEAVTNTSLLAERCQIDLTLGQFIFPNFELEPGKTADQMLNELTLVGMKEKGLAENPEAEKRRQYELDIIKTKAYAPYFLVVSDILRFAHQSNIYTTVRGSAAGSLVAYLSGITNVDPLEFQLPFERFLNPFRPSAPDIDMDFADNRRHEILEYAKQKYGEDKVAQIGTFGTMMARGAVRDVARALGKPYEVGDRIAKLIPMGSQGFPMTIKQAKKIEPELEKIYNQDPEAKQILDIAEKLEGTVRHVSVHAAGIVIAPKPLTQYVPIQYDPKENTHLITQYDMYTVGEDGVGLLKLDVLGIRNLAILENAVRLVKKHRDIDIDIEKIPFNDKKTFTMLAKGETEGLFQLNGSGMTKHLIDLKPTIIDDINAMVALYRPGPMSNIPEYIARKQGRSPVKYFHPKAETFLAKSYGILVYQDDLLFTALELAGYTWETVDKFRKAVGKKIPAEMAKQHVIFVDGCIAHSGMIREEAEAIWNLFEPFQGYGFNKAHAACYGRVAYQTAYMKANYPAEYMCAVLTAESGDVEKIAIMIDECKHLGIPVLPPDINSSFRDFTVIKSGSEDAKDQIRFGLLTIKNLGEHIADTIIAEREAGGPFKDIEDFVGRVHTRDLNKKSLESLIKCGALDGLGERNLLLNNIDQLLNHARESQKHIASGQMSLFGGTAEVAVMPAFRLQPATPVSLTEQLMWEKELIGLFVSGHPLKDHQAELSMENGLISIQNAITPPTTTSNGLPLPRFAERTVKVGGMVTKVHRITTKNGKPMLFATIEDLTSQIEVVVFPTILDKSQAAWQENQIIIVKGKINDRDGSAKLLCDEVKLVSGVITTPSVA</sequence>
<keyword evidence="6" id="KW-0235">DNA replication</keyword>
<dbReference type="InterPro" id="IPR029460">
    <property type="entry name" value="DNAPol_HHH"/>
</dbReference>
<protein>
    <recommendedName>
        <fullName evidence="3">DNA polymerase III subunit alpha</fullName>
        <ecNumber evidence="2">2.7.7.7</ecNumber>
    </recommendedName>
</protein>
<dbReference type="NCBIfam" id="TIGR00594">
    <property type="entry name" value="polc"/>
    <property type="match status" value="1"/>
</dbReference>
<comment type="catalytic activity">
    <reaction evidence="8">
        <text>DNA(n) + a 2'-deoxyribonucleoside 5'-triphosphate = DNA(n+1) + diphosphate</text>
        <dbReference type="Rhea" id="RHEA:22508"/>
        <dbReference type="Rhea" id="RHEA-COMP:17339"/>
        <dbReference type="Rhea" id="RHEA-COMP:17340"/>
        <dbReference type="ChEBI" id="CHEBI:33019"/>
        <dbReference type="ChEBI" id="CHEBI:61560"/>
        <dbReference type="ChEBI" id="CHEBI:173112"/>
        <dbReference type="EC" id="2.7.7.7"/>
    </reaction>
</comment>
<comment type="subcellular location">
    <subcellularLocation>
        <location evidence="1">Cytoplasm</location>
    </subcellularLocation>
</comment>
<evidence type="ECO:0000256" key="2">
    <source>
        <dbReference type="ARBA" id="ARBA00012417"/>
    </source>
</evidence>
<dbReference type="InterPro" id="IPR041931">
    <property type="entry name" value="DNA_pol3_alpha_thumb_dom"/>
</dbReference>
<keyword evidence="4" id="KW-0808">Transferase</keyword>
<dbReference type="AlphaFoldDB" id="A0A1F8H1A3"/>
<dbReference type="GO" id="GO:0003887">
    <property type="term" value="F:DNA-directed DNA polymerase activity"/>
    <property type="evidence" value="ECO:0007669"/>
    <property type="project" value="UniProtKB-KW"/>
</dbReference>
<reference evidence="10 11" key="1">
    <citation type="journal article" date="2016" name="Nat. Commun.">
        <title>Thousands of microbial genomes shed light on interconnected biogeochemical processes in an aquifer system.</title>
        <authorList>
            <person name="Anantharaman K."/>
            <person name="Brown C.T."/>
            <person name="Hug L.A."/>
            <person name="Sharon I."/>
            <person name="Castelle C.J."/>
            <person name="Probst A.J."/>
            <person name="Thomas B.C."/>
            <person name="Singh A."/>
            <person name="Wilkins M.J."/>
            <person name="Karaoz U."/>
            <person name="Brodie E.L."/>
            <person name="Williams K.H."/>
            <person name="Hubbard S.S."/>
            <person name="Banfield J.F."/>
        </authorList>
    </citation>
    <scope>NUCLEOTIDE SEQUENCE [LARGE SCALE GENOMIC DNA]</scope>
</reference>
<dbReference type="EC" id="2.7.7.7" evidence="2"/>
<dbReference type="Gene3D" id="3.20.20.140">
    <property type="entry name" value="Metal-dependent hydrolases"/>
    <property type="match status" value="1"/>
</dbReference>